<reference evidence="1 2" key="1">
    <citation type="submission" date="2018-01" db="EMBL/GenBank/DDBJ databases">
        <title>Novel co-symbiosis in the lucinid bivalve Phacoides pectinatus.</title>
        <authorList>
            <person name="Lim S.J."/>
            <person name="Davis B.G."/>
            <person name="Gill D.E."/>
            <person name="Engel A.S."/>
            <person name="Anderson L.C."/>
            <person name="Campbell B.J."/>
        </authorList>
    </citation>
    <scope>NUCLEOTIDE SEQUENCE [LARGE SCALE GENOMIC DNA]</scope>
    <source>
        <strain evidence="1">N3_P5</strain>
    </source>
</reference>
<organism evidence="1 2">
    <name type="scientific">Candidatus Sedimenticola endophacoides</name>
    <dbReference type="NCBI Taxonomy" id="2548426"/>
    <lineage>
        <taxon>Bacteria</taxon>
        <taxon>Pseudomonadati</taxon>
        <taxon>Pseudomonadota</taxon>
        <taxon>Gammaproteobacteria</taxon>
        <taxon>Chromatiales</taxon>
        <taxon>Sedimenticolaceae</taxon>
        <taxon>Sedimenticola</taxon>
    </lineage>
</organism>
<evidence type="ECO:0000313" key="1">
    <source>
        <dbReference type="EMBL" id="PUD99525.1"/>
    </source>
</evidence>
<accession>A0A657PWB3</accession>
<dbReference type="Proteomes" id="UP000250928">
    <property type="component" value="Unassembled WGS sequence"/>
</dbReference>
<gene>
    <name evidence="1" type="ORF">C3L24_10735</name>
</gene>
<dbReference type="AlphaFoldDB" id="A0A657PWB3"/>
<protein>
    <submittedName>
        <fullName evidence="1">Uncharacterized protein</fullName>
    </submittedName>
</protein>
<name>A0A657PWB3_9GAMM</name>
<comment type="caution">
    <text evidence="1">The sequence shown here is derived from an EMBL/GenBank/DDBJ whole genome shotgun (WGS) entry which is preliminary data.</text>
</comment>
<sequence length="152" mass="16312">MNHITDDQQLRALLDTLSADRQRAIGARFAHSVASLCADPRLGRLLELAIAPDLTPAERTEAFKTARSIAVASYAACGSDADWDAQAEHFVAAACMAALTPDDQIKATQNPAWKAAIQARMARNCHMIGSDSADLDNEAARQYAIALEFISA</sequence>
<dbReference type="EMBL" id="PQCO01000254">
    <property type="protein sequence ID" value="PUD99525.1"/>
    <property type="molecule type" value="Genomic_DNA"/>
</dbReference>
<evidence type="ECO:0000313" key="2">
    <source>
        <dbReference type="Proteomes" id="UP000250928"/>
    </source>
</evidence>
<proteinExistence type="predicted"/>